<proteinExistence type="predicted"/>
<reference evidence="2 3" key="1">
    <citation type="submission" date="2019-02" db="EMBL/GenBank/DDBJ databases">
        <title>The competitiveness to form nodules shapes the capacities of Rhizobium leguminosarum sv viciae communities to promote symbiosis with specific hosts.</title>
        <authorList>
            <person name="Boivin S."/>
            <person name="Lepetit M."/>
        </authorList>
    </citation>
    <scope>NUCLEOTIDE SEQUENCE [LARGE SCALE GENOMIC DNA]</scope>
    <source>
        <strain evidence="2 3">SPF4F3</strain>
    </source>
</reference>
<evidence type="ECO:0000256" key="1">
    <source>
        <dbReference type="SAM" id="MobiDB-lite"/>
    </source>
</evidence>
<comment type="caution">
    <text evidence="2">The sequence shown here is derived from an EMBL/GenBank/DDBJ whole genome shotgun (WGS) entry which is preliminary data.</text>
</comment>
<feature type="region of interest" description="Disordered" evidence="1">
    <location>
        <begin position="1"/>
        <end position="49"/>
    </location>
</feature>
<dbReference type="Proteomes" id="UP000291866">
    <property type="component" value="Unassembled WGS sequence"/>
</dbReference>
<name>A0A8G2J3T0_RHILV</name>
<feature type="region of interest" description="Disordered" evidence="1">
    <location>
        <begin position="67"/>
        <end position="90"/>
    </location>
</feature>
<feature type="compositionally biased region" description="Basic and acidic residues" evidence="1">
    <location>
        <begin position="75"/>
        <end position="87"/>
    </location>
</feature>
<gene>
    <name evidence="2" type="ORF">E0H31_02950</name>
</gene>
<evidence type="ECO:0000313" key="3">
    <source>
        <dbReference type="Proteomes" id="UP000291866"/>
    </source>
</evidence>
<protein>
    <submittedName>
        <fullName evidence="2">Uncharacterized protein</fullName>
    </submittedName>
</protein>
<dbReference type="EMBL" id="SJLU01000001">
    <property type="protein sequence ID" value="TBX97879.1"/>
    <property type="molecule type" value="Genomic_DNA"/>
</dbReference>
<sequence>MRSAPQRRPGARTRLPACRAHEGRPRRKADGRQRLTAAQTDDEKPGSPGFLLTGLALYPTSSSAFCRGSAAPAADARDKPEHDERGVGRLVSSPANRRAFCCRARAPDAQMLAWTLCRLA</sequence>
<dbReference type="AlphaFoldDB" id="A0A8G2J3T0"/>
<accession>A0A8G2J3T0</accession>
<evidence type="ECO:0000313" key="2">
    <source>
        <dbReference type="EMBL" id="TBX97879.1"/>
    </source>
</evidence>
<organism evidence="2 3">
    <name type="scientific">Rhizobium leguminosarum bv. viciae</name>
    <dbReference type="NCBI Taxonomy" id="387"/>
    <lineage>
        <taxon>Bacteria</taxon>
        <taxon>Pseudomonadati</taxon>
        <taxon>Pseudomonadota</taxon>
        <taxon>Alphaproteobacteria</taxon>
        <taxon>Hyphomicrobiales</taxon>
        <taxon>Rhizobiaceae</taxon>
        <taxon>Rhizobium/Agrobacterium group</taxon>
        <taxon>Rhizobium</taxon>
    </lineage>
</organism>
<feature type="compositionally biased region" description="Basic and acidic residues" evidence="1">
    <location>
        <begin position="19"/>
        <end position="33"/>
    </location>
</feature>